<evidence type="ECO:0000313" key="2">
    <source>
        <dbReference type="Proteomes" id="UP000308600"/>
    </source>
</evidence>
<evidence type="ECO:0000313" key="1">
    <source>
        <dbReference type="EMBL" id="TFK74619.1"/>
    </source>
</evidence>
<organism evidence="1 2">
    <name type="scientific">Pluteus cervinus</name>
    <dbReference type="NCBI Taxonomy" id="181527"/>
    <lineage>
        <taxon>Eukaryota</taxon>
        <taxon>Fungi</taxon>
        <taxon>Dikarya</taxon>
        <taxon>Basidiomycota</taxon>
        <taxon>Agaricomycotina</taxon>
        <taxon>Agaricomycetes</taxon>
        <taxon>Agaricomycetidae</taxon>
        <taxon>Agaricales</taxon>
        <taxon>Pluteineae</taxon>
        <taxon>Pluteaceae</taxon>
        <taxon>Pluteus</taxon>
    </lineage>
</organism>
<protein>
    <submittedName>
        <fullName evidence="1">Uncharacterized protein</fullName>
    </submittedName>
</protein>
<dbReference type="Proteomes" id="UP000308600">
    <property type="component" value="Unassembled WGS sequence"/>
</dbReference>
<keyword evidence="2" id="KW-1185">Reference proteome</keyword>
<reference evidence="1 2" key="1">
    <citation type="journal article" date="2019" name="Nat. Ecol. Evol.">
        <title>Megaphylogeny resolves global patterns of mushroom evolution.</title>
        <authorList>
            <person name="Varga T."/>
            <person name="Krizsan K."/>
            <person name="Foldi C."/>
            <person name="Dima B."/>
            <person name="Sanchez-Garcia M."/>
            <person name="Sanchez-Ramirez S."/>
            <person name="Szollosi G.J."/>
            <person name="Szarkandi J.G."/>
            <person name="Papp V."/>
            <person name="Albert L."/>
            <person name="Andreopoulos W."/>
            <person name="Angelini C."/>
            <person name="Antonin V."/>
            <person name="Barry K.W."/>
            <person name="Bougher N.L."/>
            <person name="Buchanan P."/>
            <person name="Buyck B."/>
            <person name="Bense V."/>
            <person name="Catcheside P."/>
            <person name="Chovatia M."/>
            <person name="Cooper J."/>
            <person name="Damon W."/>
            <person name="Desjardin D."/>
            <person name="Finy P."/>
            <person name="Geml J."/>
            <person name="Haridas S."/>
            <person name="Hughes K."/>
            <person name="Justo A."/>
            <person name="Karasinski D."/>
            <person name="Kautmanova I."/>
            <person name="Kiss B."/>
            <person name="Kocsube S."/>
            <person name="Kotiranta H."/>
            <person name="LaButti K.M."/>
            <person name="Lechner B.E."/>
            <person name="Liimatainen K."/>
            <person name="Lipzen A."/>
            <person name="Lukacs Z."/>
            <person name="Mihaltcheva S."/>
            <person name="Morgado L.N."/>
            <person name="Niskanen T."/>
            <person name="Noordeloos M.E."/>
            <person name="Ohm R.A."/>
            <person name="Ortiz-Santana B."/>
            <person name="Ovrebo C."/>
            <person name="Racz N."/>
            <person name="Riley R."/>
            <person name="Savchenko A."/>
            <person name="Shiryaev A."/>
            <person name="Soop K."/>
            <person name="Spirin V."/>
            <person name="Szebenyi C."/>
            <person name="Tomsovsky M."/>
            <person name="Tulloss R.E."/>
            <person name="Uehling J."/>
            <person name="Grigoriev I.V."/>
            <person name="Vagvolgyi C."/>
            <person name="Papp T."/>
            <person name="Martin F.M."/>
            <person name="Miettinen O."/>
            <person name="Hibbett D.S."/>
            <person name="Nagy L.G."/>
        </authorList>
    </citation>
    <scope>NUCLEOTIDE SEQUENCE [LARGE SCALE GENOMIC DNA]</scope>
    <source>
        <strain evidence="1 2">NL-1719</strain>
    </source>
</reference>
<gene>
    <name evidence="1" type="ORF">BDN72DRAFT_833125</name>
</gene>
<dbReference type="EMBL" id="ML208267">
    <property type="protein sequence ID" value="TFK74619.1"/>
    <property type="molecule type" value="Genomic_DNA"/>
</dbReference>
<name>A0ACD3B9D5_9AGAR</name>
<sequence length="176" mass="19279">MESSDSGTANSSSVGGYPTKYQDWFVQVTINPSEFPTSGYVHIFLSESVPTGDWTTSPDRVGDVAIFKDHDSFGSNNRREAAISGQVPLTRILLEKGQDINNIAETEAYLTTQLHWRCATVDGVKLPLENVLSLLVKVFSAPVERRGVGQFPRRGTPEVHQSVTHGRLGGFAIETE</sequence>
<accession>A0ACD3B9D5</accession>
<proteinExistence type="predicted"/>